<dbReference type="OrthoDB" id="6487365at2759"/>
<dbReference type="GO" id="GO:0003677">
    <property type="term" value="F:DNA binding"/>
    <property type="evidence" value="ECO:0007669"/>
    <property type="project" value="InterPro"/>
</dbReference>
<dbReference type="AlphaFoldDB" id="A0A9N9WPM7"/>
<evidence type="ECO:0008006" key="7">
    <source>
        <dbReference type="Google" id="ProtNLM"/>
    </source>
</evidence>
<dbReference type="PROSITE" id="PS51031">
    <property type="entry name" value="BESS"/>
    <property type="match status" value="1"/>
</dbReference>
<reference evidence="5" key="2">
    <citation type="submission" date="2022-10" db="EMBL/GenBank/DDBJ databases">
        <authorList>
            <consortium name="ENA_rothamsted_submissions"/>
            <consortium name="culmorum"/>
            <person name="King R."/>
        </authorList>
    </citation>
    <scope>NUCLEOTIDE SEQUENCE</scope>
</reference>
<feature type="compositionally biased region" description="Low complexity" evidence="2">
    <location>
        <begin position="227"/>
        <end position="245"/>
    </location>
</feature>
<evidence type="ECO:0000313" key="6">
    <source>
        <dbReference type="Proteomes" id="UP001153620"/>
    </source>
</evidence>
<feature type="domain" description="MADF" evidence="3">
    <location>
        <begin position="14"/>
        <end position="109"/>
    </location>
</feature>
<dbReference type="SMART" id="SM00595">
    <property type="entry name" value="MADF"/>
    <property type="match status" value="1"/>
</dbReference>
<dbReference type="InterPro" id="IPR004210">
    <property type="entry name" value="BESS_motif"/>
</dbReference>
<dbReference type="InterPro" id="IPR006578">
    <property type="entry name" value="MADF-dom"/>
</dbReference>
<evidence type="ECO:0000256" key="2">
    <source>
        <dbReference type="SAM" id="MobiDB-lite"/>
    </source>
</evidence>
<gene>
    <name evidence="5" type="ORF">CHIRRI_LOCUS3069</name>
</gene>
<proteinExistence type="predicted"/>
<keyword evidence="1" id="KW-0539">Nucleus</keyword>
<feature type="compositionally biased region" description="Polar residues" evidence="2">
    <location>
        <begin position="173"/>
        <end position="186"/>
    </location>
</feature>
<protein>
    <recommendedName>
        <fullName evidence="7">MADF domain-containing protein</fullName>
    </recommendedName>
</protein>
<comment type="subcellular location">
    <subcellularLocation>
        <location evidence="1">Nucleus</location>
    </subcellularLocation>
</comment>
<dbReference type="PANTHER" id="PTHR12243">
    <property type="entry name" value="MADF DOMAIN TRANSCRIPTION FACTOR"/>
    <property type="match status" value="1"/>
</dbReference>
<organism evidence="5 6">
    <name type="scientific">Chironomus riparius</name>
    <dbReference type="NCBI Taxonomy" id="315576"/>
    <lineage>
        <taxon>Eukaryota</taxon>
        <taxon>Metazoa</taxon>
        <taxon>Ecdysozoa</taxon>
        <taxon>Arthropoda</taxon>
        <taxon>Hexapoda</taxon>
        <taxon>Insecta</taxon>
        <taxon>Pterygota</taxon>
        <taxon>Neoptera</taxon>
        <taxon>Endopterygota</taxon>
        <taxon>Diptera</taxon>
        <taxon>Nematocera</taxon>
        <taxon>Chironomoidea</taxon>
        <taxon>Chironomidae</taxon>
        <taxon>Chironominae</taxon>
        <taxon>Chironomus</taxon>
    </lineage>
</organism>
<dbReference type="GO" id="GO:0006357">
    <property type="term" value="P:regulation of transcription by RNA polymerase II"/>
    <property type="evidence" value="ECO:0007669"/>
    <property type="project" value="TreeGrafter"/>
</dbReference>
<evidence type="ECO:0000313" key="5">
    <source>
        <dbReference type="EMBL" id="CAG9800118.1"/>
    </source>
</evidence>
<dbReference type="GO" id="GO:0005634">
    <property type="term" value="C:nucleus"/>
    <property type="evidence" value="ECO:0007669"/>
    <property type="project" value="UniProtKB-SubCell"/>
</dbReference>
<dbReference type="PROSITE" id="PS51029">
    <property type="entry name" value="MADF"/>
    <property type="match status" value="1"/>
</dbReference>
<name>A0A9N9WPM7_9DIPT</name>
<feature type="domain" description="BESS" evidence="4">
    <location>
        <begin position="282"/>
        <end position="321"/>
    </location>
</feature>
<dbReference type="EMBL" id="OU895877">
    <property type="protein sequence ID" value="CAG9800118.1"/>
    <property type="molecule type" value="Genomic_DNA"/>
</dbReference>
<evidence type="ECO:0000256" key="1">
    <source>
        <dbReference type="PROSITE-ProRule" id="PRU00371"/>
    </source>
</evidence>
<dbReference type="Pfam" id="PF10545">
    <property type="entry name" value="MADF_DNA_bdg"/>
    <property type="match status" value="1"/>
</dbReference>
<feature type="compositionally biased region" description="Basic and acidic residues" evidence="2">
    <location>
        <begin position="145"/>
        <end position="154"/>
    </location>
</feature>
<feature type="region of interest" description="Disordered" evidence="2">
    <location>
        <begin position="227"/>
        <end position="281"/>
    </location>
</feature>
<feature type="compositionally biased region" description="Polar residues" evidence="2">
    <location>
        <begin position="257"/>
        <end position="281"/>
    </location>
</feature>
<dbReference type="PANTHER" id="PTHR12243:SF69">
    <property type="entry name" value="SI:CH73-59F11.3"/>
    <property type="match status" value="1"/>
</dbReference>
<evidence type="ECO:0000259" key="4">
    <source>
        <dbReference type="PROSITE" id="PS51031"/>
    </source>
</evidence>
<dbReference type="InterPro" id="IPR039353">
    <property type="entry name" value="TF_Adf1"/>
</dbReference>
<dbReference type="Pfam" id="PF02944">
    <property type="entry name" value="BESS"/>
    <property type="match status" value="1"/>
</dbReference>
<keyword evidence="6" id="KW-1185">Reference proteome</keyword>
<reference evidence="5" key="1">
    <citation type="submission" date="2022-01" db="EMBL/GenBank/DDBJ databases">
        <authorList>
            <person name="King R."/>
        </authorList>
    </citation>
    <scope>NUCLEOTIDE SEQUENCE</scope>
</reference>
<dbReference type="GO" id="GO:0005667">
    <property type="term" value="C:transcription regulator complex"/>
    <property type="evidence" value="ECO:0007669"/>
    <property type="project" value="TreeGrafter"/>
</dbReference>
<feature type="region of interest" description="Disordered" evidence="2">
    <location>
        <begin position="136"/>
        <end position="188"/>
    </location>
</feature>
<sequence length="326" mass="37512">MSSLAAFANLDVDKLIQDISTRPAIWDKNFNGRQNKGYLEELWDELAQIHNAPKKIIKAKWKGLRDNFRIQWKMIPRNENDELMIAPEDFTGTKWQYYRPLLFLADNMGKSRNSYNSAQMDDSSYELLQSFEPAIEIPSDDEIDQKEQKPDISPKSRQKLMDAINRSCDEDSSSPVHHSNQKSQNMKLPPKFRAIPHHLNLMDIHNLISRSTNGETTISAAPLNLAQQHNQQSNQTSSSSNPANAHQHPKRRRTDEVTTTGCGASSNDEFPSESGNFPTSSNDDDYHFLMSLQPYLTQFTGPQKLRIRMRIQKLIFKELYKDELDE</sequence>
<dbReference type="Proteomes" id="UP001153620">
    <property type="component" value="Chromosome 1"/>
</dbReference>
<evidence type="ECO:0000259" key="3">
    <source>
        <dbReference type="PROSITE" id="PS51029"/>
    </source>
</evidence>
<accession>A0A9N9WPM7</accession>